<name>A0A919DMP9_9ACTN</name>
<evidence type="ECO:0000313" key="2">
    <source>
        <dbReference type="EMBL" id="GHE60224.1"/>
    </source>
</evidence>
<gene>
    <name evidence="2" type="ORF">GCM10018785_31620</name>
</gene>
<dbReference type="InterPro" id="IPR019587">
    <property type="entry name" value="Polyketide_cyclase/dehydratase"/>
</dbReference>
<feature type="region of interest" description="Disordered" evidence="1">
    <location>
        <begin position="1"/>
        <end position="24"/>
    </location>
</feature>
<dbReference type="EMBL" id="BNBT01000041">
    <property type="protein sequence ID" value="GHE60224.1"/>
    <property type="molecule type" value="Genomic_DNA"/>
</dbReference>
<dbReference type="AlphaFoldDB" id="A0A919DMP9"/>
<proteinExistence type="predicted"/>
<dbReference type="InterPro" id="IPR023393">
    <property type="entry name" value="START-like_dom_sf"/>
</dbReference>
<dbReference type="Gene3D" id="3.30.530.20">
    <property type="match status" value="1"/>
</dbReference>
<evidence type="ECO:0000256" key="1">
    <source>
        <dbReference type="SAM" id="MobiDB-lite"/>
    </source>
</evidence>
<reference evidence="2" key="1">
    <citation type="journal article" date="2014" name="Int. J. Syst. Evol. Microbiol.">
        <title>Complete genome sequence of Corynebacterium casei LMG S-19264T (=DSM 44701T), isolated from a smear-ripened cheese.</title>
        <authorList>
            <consortium name="US DOE Joint Genome Institute (JGI-PGF)"/>
            <person name="Walter F."/>
            <person name="Albersmeier A."/>
            <person name="Kalinowski J."/>
            <person name="Ruckert C."/>
        </authorList>
    </citation>
    <scope>NUCLEOTIDE SEQUENCE</scope>
    <source>
        <strain evidence="2">JCM 4784</strain>
    </source>
</reference>
<comment type="caution">
    <text evidence="2">The sequence shown here is derived from an EMBL/GenBank/DDBJ whole genome shotgun (WGS) entry which is preliminary data.</text>
</comment>
<feature type="region of interest" description="Disordered" evidence="1">
    <location>
        <begin position="102"/>
        <end position="149"/>
    </location>
</feature>
<organism evidence="2 3">
    <name type="scientific">Streptomyces longispororuber</name>
    <dbReference type="NCBI Taxonomy" id="68230"/>
    <lineage>
        <taxon>Bacteria</taxon>
        <taxon>Bacillati</taxon>
        <taxon>Actinomycetota</taxon>
        <taxon>Actinomycetes</taxon>
        <taxon>Kitasatosporales</taxon>
        <taxon>Streptomycetaceae</taxon>
        <taxon>Streptomyces</taxon>
    </lineage>
</organism>
<evidence type="ECO:0000313" key="3">
    <source>
        <dbReference type="Proteomes" id="UP000608024"/>
    </source>
</evidence>
<dbReference type="Proteomes" id="UP000608024">
    <property type="component" value="Unassembled WGS sequence"/>
</dbReference>
<keyword evidence="3" id="KW-1185">Reference proteome</keyword>
<accession>A0A919DMP9</accession>
<sequence>MAQGFGPDYRILPDEALDDHGAPPRRGGVLGALPGLYYAGLPVGGSLAPVAVGAGVDDGRFLARQTYADHVPRPGSAESLVVSCGPRRIGRVRARPLRHREARCAQGARTPPSCGTLPLLSPAQRHRGRGGAGCRRRGRRGTPGLGRAEQGTRALYVPNSPEEQGPYAMTEYERSRTMPAQPEHVFDQAANVDQLDTWLPRDLHVEAGEPPAVTVHDDRADEDSSAVLRSRRDQMRLEWGTRDHGGYTGWLQVAGGATGTSEVTVHLSFFDDSHDPGEQAVTEALDSSLRRLEEQVRLRVDNAAG</sequence>
<feature type="compositionally biased region" description="Basic residues" evidence="1">
    <location>
        <begin position="124"/>
        <end position="140"/>
    </location>
</feature>
<dbReference type="Pfam" id="PF10604">
    <property type="entry name" value="Polyketide_cyc2"/>
    <property type="match status" value="1"/>
</dbReference>
<protein>
    <recommendedName>
        <fullName evidence="4">SRPBCC family protein</fullName>
    </recommendedName>
</protein>
<evidence type="ECO:0008006" key="4">
    <source>
        <dbReference type="Google" id="ProtNLM"/>
    </source>
</evidence>
<reference evidence="2" key="2">
    <citation type="submission" date="2020-09" db="EMBL/GenBank/DDBJ databases">
        <authorList>
            <person name="Sun Q."/>
            <person name="Ohkuma M."/>
        </authorList>
    </citation>
    <scope>NUCLEOTIDE SEQUENCE</scope>
    <source>
        <strain evidence="2">JCM 4784</strain>
    </source>
</reference>
<dbReference type="SUPFAM" id="SSF55961">
    <property type="entry name" value="Bet v1-like"/>
    <property type="match status" value="1"/>
</dbReference>